<dbReference type="STRING" id="1220924.W2RQD2"/>
<gene>
    <name evidence="1" type="ORF">HMPREF1541_07547</name>
</gene>
<dbReference type="Gene3D" id="3.40.50.720">
    <property type="entry name" value="NAD(P)-binding Rossmann-like Domain"/>
    <property type="match status" value="1"/>
</dbReference>
<dbReference type="AlphaFoldDB" id="W2RQD2"/>
<evidence type="ECO:0000313" key="2">
    <source>
        <dbReference type="Proteomes" id="UP000030752"/>
    </source>
</evidence>
<reference evidence="1 2" key="1">
    <citation type="submission" date="2013-03" db="EMBL/GenBank/DDBJ databases">
        <title>The Genome Sequence of Phialophora europaea CBS 101466.</title>
        <authorList>
            <consortium name="The Broad Institute Genomics Platform"/>
            <person name="Cuomo C."/>
            <person name="de Hoog S."/>
            <person name="Gorbushina A."/>
            <person name="Walker B."/>
            <person name="Young S.K."/>
            <person name="Zeng Q."/>
            <person name="Gargeya S."/>
            <person name="Fitzgerald M."/>
            <person name="Haas B."/>
            <person name="Abouelleil A."/>
            <person name="Allen A.W."/>
            <person name="Alvarado L."/>
            <person name="Arachchi H.M."/>
            <person name="Berlin A.M."/>
            <person name="Chapman S.B."/>
            <person name="Gainer-Dewar J."/>
            <person name="Goldberg J."/>
            <person name="Griggs A."/>
            <person name="Gujja S."/>
            <person name="Hansen M."/>
            <person name="Howarth C."/>
            <person name="Imamovic A."/>
            <person name="Ireland A."/>
            <person name="Larimer J."/>
            <person name="McCowan C."/>
            <person name="Murphy C."/>
            <person name="Pearson M."/>
            <person name="Poon T.W."/>
            <person name="Priest M."/>
            <person name="Roberts A."/>
            <person name="Saif S."/>
            <person name="Shea T."/>
            <person name="Sisk P."/>
            <person name="Sykes S."/>
            <person name="Wortman J."/>
            <person name="Nusbaum C."/>
            <person name="Birren B."/>
        </authorList>
    </citation>
    <scope>NUCLEOTIDE SEQUENCE [LARGE SCALE GENOMIC DNA]</scope>
    <source>
        <strain evidence="1 2">CBS 101466</strain>
    </source>
</reference>
<dbReference type="RefSeq" id="XP_008720093.1">
    <property type="nucleotide sequence ID" value="XM_008721871.1"/>
</dbReference>
<evidence type="ECO:0000313" key="1">
    <source>
        <dbReference type="EMBL" id="ETN37924.1"/>
    </source>
</evidence>
<dbReference type="InParanoid" id="W2RQD2"/>
<dbReference type="EMBL" id="KB822723">
    <property type="protein sequence ID" value="ETN37924.1"/>
    <property type="molecule type" value="Genomic_DNA"/>
</dbReference>
<protein>
    <submittedName>
        <fullName evidence="1">Uncharacterized protein</fullName>
    </submittedName>
</protein>
<name>W2RQD2_CYPE1</name>
<accession>W2RQD2</accession>
<dbReference type="VEuPathDB" id="FungiDB:HMPREF1541_07547"/>
<dbReference type="OrthoDB" id="1274115at2759"/>
<proteinExistence type="predicted"/>
<organism evidence="1 2">
    <name type="scientific">Cyphellophora europaea (strain CBS 101466)</name>
    <name type="common">Phialophora europaea</name>
    <dbReference type="NCBI Taxonomy" id="1220924"/>
    <lineage>
        <taxon>Eukaryota</taxon>
        <taxon>Fungi</taxon>
        <taxon>Dikarya</taxon>
        <taxon>Ascomycota</taxon>
        <taxon>Pezizomycotina</taxon>
        <taxon>Eurotiomycetes</taxon>
        <taxon>Chaetothyriomycetidae</taxon>
        <taxon>Chaetothyriales</taxon>
        <taxon>Cyphellophoraceae</taxon>
        <taxon>Cyphellophora</taxon>
    </lineage>
</organism>
<dbReference type="Proteomes" id="UP000030752">
    <property type="component" value="Unassembled WGS sequence"/>
</dbReference>
<sequence length="121" mass="13448">MPLGLKTLVVEPGRFHTKLLSTSNLYVRGAHSKIPEYSLFYDQVLPNISATSGTQFGDPRNFVSIVLNPVCGEGVAKDKNVSLGVLLGEDAWSEVGGKLKGTMKDYQEWEEIIRSTFRFVR</sequence>
<dbReference type="GeneID" id="19974886"/>
<dbReference type="HOGENOM" id="CLU_2037972_0_0_1"/>
<keyword evidence="2" id="KW-1185">Reference proteome</keyword>